<feature type="transmembrane region" description="Helical" evidence="8">
    <location>
        <begin position="163"/>
        <end position="185"/>
    </location>
</feature>
<feature type="domain" description="Glycosyltransferase RgtA/B/C/D-like" evidence="9">
    <location>
        <begin position="65"/>
        <end position="221"/>
    </location>
</feature>
<name>A0A0F5Y950_9CYAN</name>
<feature type="transmembrane region" description="Helical" evidence="8">
    <location>
        <begin position="323"/>
        <end position="340"/>
    </location>
</feature>
<comment type="caution">
    <text evidence="10">The sequence shown here is derived from an EMBL/GenBank/DDBJ whole genome shotgun (WGS) entry which is preliminary data.</text>
</comment>
<reference evidence="10 11" key="1">
    <citation type="submission" date="2015-06" db="EMBL/GenBank/DDBJ databases">
        <title>Draft genome assembly of filamentous brackish cyanobacterium Limnoraphis robusta strain CS-951.</title>
        <authorList>
            <person name="Willis A."/>
            <person name="Parks M."/>
            <person name="Burford M.A."/>
        </authorList>
    </citation>
    <scope>NUCLEOTIDE SEQUENCE [LARGE SCALE GENOMIC DNA]</scope>
    <source>
        <strain evidence="10 11">CS-951</strain>
    </source>
</reference>
<evidence type="ECO:0000256" key="4">
    <source>
        <dbReference type="ARBA" id="ARBA00022679"/>
    </source>
</evidence>
<dbReference type="EMBL" id="LATL02000231">
    <property type="protein sequence ID" value="KKD35288.1"/>
    <property type="molecule type" value="Genomic_DNA"/>
</dbReference>
<comment type="subcellular location">
    <subcellularLocation>
        <location evidence="1">Cell membrane</location>
        <topology evidence="1">Multi-pass membrane protein</topology>
    </subcellularLocation>
</comment>
<dbReference type="RefSeq" id="WP_046281547.1">
    <property type="nucleotide sequence ID" value="NZ_LATL02000231.1"/>
</dbReference>
<feature type="transmembrane region" description="Helical" evidence="8">
    <location>
        <begin position="205"/>
        <end position="226"/>
    </location>
</feature>
<dbReference type="GO" id="GO:0005886">
    <property type="term" value="C:plasma membrane"/>
    <property type="evidence" value="ECO:0007669"/>
    <property type="project" value="UniProtKB-SubCell"/>
</dbReference>
<evidence type="ECO:0000256" key="7">
    <source>
        <dbReference type="ARBA" id="ARBA00023136"/>
    </source>
</evidence>
<dbReference type="InterPro" id="IPR050297">
    <property type="entry name" value="LipidA_mod_glycosyltrf_83"/>
</dbReference>
<evidence type="ECO:0000256" key="5">
    <source>
        <dbReference type="ARBA" id="ARBA00022692"/>
    </source>
</evidence>
<dbReference type="AlphaFoldDB" id="A0A0F5Y950"/>
<evidence type="ECO:0000259" key="9">
    <source>
        <dbReference type="Pfam" id="PF13231"/>
    </source>
</evidence>
<dbReference type="GO" id="GO:0016763">
    <property type="term" value="F:pentosyltransferase activity"/>
    <property type="evidence" value="ECO:0007669"/>
    <property type="project" value="TreeGrafter"/>
</dbReference>
<organism evidence="10 11">
    <name type="scientific">Limnoraphis robusta CS-951</name>
    <dbReference type="NCBI Taxonomy" id="1637645"/>
    <lineage>
        <taxon>Bacteria</taxon>
        <taxon>Bacillati</taxon>
        <taxon>Cyanobacteriota</taxon>
        <taxon>Cyanophyceae</taxon>
        <taxon>Oscillatoriophycideae</taxon>
        <taxon>Oscillatoriales</taxon>
        <taxon>Sirenicapillariaceae</taxon>
        <taxon>Limnoraphis</taxon>
    </lineage>
</organism>
<keyword evidence="5 8" id="KW-0812">Transmembrane</keyword>
<dbReference type="Pfam" id="PF13231">
    <property type="entry name" value="PMT_2"/>
    <property type="match status" value="1"/>
</dbReference>
<evidence type="ECO:0000313" key="10">
    <source>
        <dbReference type="EMBL" id="KKD35288.1"/>
    </source>
</evidence>
<dbReference type="PANTHER" id="PTHR33908:SF11">
    <property type="entry name" value="MEMBRANE PROTEIN"/>
    <property type="match status" value="1"/>
</dbReference>
<protein>
    <recommendedName>
        <fullName evidence="9">Glycosyltransferase RgtA/B/C/D-like domain-containing protein</fullName>
    </recommendedName>
</protein>
<sequence>MKSLSNFSTYRILSVGFVIFGILVRLVQYLNNRSLWFDEVNLALNIVNLSYLQLLSPLDYNQAAPPGFLWIEKLSIQVLGNNEYALRLFPFLAGIVSLIALFLFAERYASQWAALLAIALFSSLPYIVYYGTELKQYSSDIMIALLLSLLLVPFRYKILNKRLVLVFSLVGVIAIWISHPAIFTLGGLELAYFITAPHQQRKPILLNRIPVYLTWLVSFSLLYFLTITNTMNNDNLVKYWQPSYPQSIFDILWLLDAFGRFFYRPLGFIGIIDGFAILAFIIGCVACYRRNRILLITLISPVLATLAASYLQKYPFRERLVLFLTPFFLILIAEGVVFLISQKHSQQKWVRLLGSVVLIALLTHPLIHSSRLIFQPELKQEVRPIIEYIKSNQQPGDQIYVYFQGVSHMKYYAPKFGYSPSDYVLGAYELPRKRKILPADWERYQQEFEPFRGQKRVWILFRVDEVEENTLLSYLNTIGRQVEIYKQKGAFVCLYDFS</sequence>
<dbReference type="InterPro" id="IPR038731">
    <property type="entry name" value="RgtA/B/C-like"/>
</dbReference>
<dbReference type="OrthoDB" id="506059at2"/>
<feature type="transmembrane region" description="Helical" evidence="8">
    <location>
        <begin position="12"/>
        <end position="30"/>
    </location>
</feature>
<feature type="transmembrane region" description="Helical" evidence="8">
    <location>
        <begin position="84"/>
        <end position="105"/>
    </location>
</feature>
<dbReference type="GO" id="GO:0009103">
    <property type="term" value="P:lipopolysaccharide biosynthetic process"/>
    <property type="evidence" value="ECO:0007669"/>
    <property type="project" value="UniProtKB-ARBA"/>
</dbReference>
<feature type="transmembrane region" description="Helical" evidence="8">
    <location>
        <begin position="293"/>
        <end position="311"/>
    </location>
</feature>
<evidence type="ECO:0000256" key="8">
    <source>
        <dbReference type="SAM" id="Phobius"/>
    </source>
</evidence>
<keyword evidence="7 8" id="KW-0472">Membrane</keyword>
<dbReference type="Proteomes" id="UP000033607">
    <property type="component" value="Unassembled WGS sequence"/>
</dbReference>
<keyword evidence="6 8" id="KW-1133">Transmembrane helix</keyword>
<gene>
    <name evidence="10" type="ORF">WN50_26155</name>
</gene>
<evidence type="ECO:0000256" key="3">
    <source>
        <dbReference type="ARBA" id="ARBA00022676"/>
    </source>
</evidence>
<feature type="transmembrane region" description="Helical" evidence="8">
    <location>
        <begin position="112"/>
        <end position="131"/>
    </location>
</feature>
<accession>A0A0F5Y950</accession>
<proteinExistence type="predicted"/>
<evidence type="ECO:0000256" key="6">
    <source>
        <dbReference type="ARBA" id="ARBA00022989"/>
    </source>
</evidence>
<dbReference type="PANTHER" id="PTHR33908">
    <property type="entry name" value="MANNOSYLTRANSFERASE YKCB-RELATED"/>
    <property type="match status" value="1"/>
</dbReference>
<dbReference type="PATRIC" id="fig|1637645.4.peg.4568"/>
<feature type="transmembrane region" description="Helical" evidence="8">
    <location>
        <begin position="269"/>
        <end position="288"/>
    </location>
</feature>
<keyword evidence="3" id="KW-0328">Glycosyltransferase</keyword>
<evidence type="ECO:0000256" key="1">
    <source>
        <dbReference type="ARBA" id="ARBA00004651"/>
    </source>
</evidence>
<keyword evidence="4" id="KW-0808">Transferase</keyword>
<keyword evidence="2" id="KW-1003">Cell membrane</keyword>
<feature type="transmembrane region" description="Helical" evidence="8">
    <location>
        <begin position="349"/>
        <end position="367"/>
    </location>
</feature>
<evidence type="ECO:0000256" key="2">
    <source>
        <dbReference type="ARBA" id="ARBA00022475"/>
    </source>
</evidence>
<evidence type="ECO:0000313" key="11">
    <source>
        <dbReference type="Proteomes" id="UP000033607"/>
    </source>
</evidence>